<evidence type="ECO:0000313" key="2">
    <source>
        <dbReference type="EMBL" id="HEM66805.1"/>
    </source>
</evidence>
<dbReference type="AlphaFoldDB" id="A0A7J2U344"/>
<sequence>MKVVFTIFDIFWREYDEWFEKHRDLYLSELRAIEYASRGVSKPWLEVGVGSARFAYSLGVEFGVDPSRSLLKLAFLRSVDVVEAVGEYIPFASNVFGGVFMIVTLCFLDNPVQVFREVYRVLKSDGRLVLGFIPLDSDWGRFYRDLKKKGHRFYQYASFYTVEQVVDLLELTRFEPELYVSTLIRSKPSELEVFEEPYEGLRQNAGFVVVRARKRALR</sequence>
<dbReference type="CDD" id="cd02440">
    <property type="entry name" value="AdoMet_MTases"/>
    <property type="match status" value="1"/>
</dbReference>
<reference evidence="2" key="1">
    <citation type="journal article" date="2020" name="mSystems">
        <title>Genome- and Community-Level Interaction Insights into Carbon Utilization and Element Cycling Functions of Hydrothermarchaeota in Hydrothermal Sediment.</title>
        <authorList>
            <person name="Zhou Z."/>
            <person name="Liu Y."/>
            <person name="Xu W."/>
            <person name="Pan J."/>
            <person name="Luo Z.H."/>
            <person name="Li M."/>
        </authorList>
    </citation>
    <scope>NUCLEOTIDE SEQUENCE [LARGE SCALE GENOMIC DNA]</scope>
    <source>
        <strain evidence="2">SpSt-125</strain>
    </source>
</reference>
<keyword evidence="2" id="KW-0489">Methyltransferase</keyword>
<dbReference type="SUPFAM" id="SSF53335">
    <property type="entry name" value="S-adenosyl-L-methionine-dependent methyltransferases"/>
    <property type="match status" value="1"/>
</dbReference>
<feature type="domain" description="Methyltransferase type 11" evidence="1">
    <location>
        <begin position="45"/>
        <end position="130"/>
    </location>
</feature>
<gene>
    <name evidence="2" type="ORF">ENO26_04450</name>
</gene>
<keyword evidence="2" id="KW-0808">Transferase</keyword>
<protein>
    <submittedName>
        <fullName evidence="2">Class I SAM-dependent methyltransferase</fullName>
    </submittedName>
</protein>
<dbReference type="GO" id="GO:0032259">
    <property type="term" value="P:methylation"/>
    <property type="evidence" value="ECO:0007669"/>
    <property type="project" value="UniProtKB-KW"/>
</dbReference>
<dbReference type="InterPro" id="IPR013216">
    <property type="entry name" value="Methyltransf_11"/>
</dbReference>
<evidence type="ECO:0000259" key="1">
    <source>
        <dbReference type="Pfam" id="PF08241"/>
    </source>
</evidence>
<dbReference type="Gene3D" id="3.40.50.150">
    <property type="entry name" value="Vaccinia Virus protein VP39"/>
    <property type="match status" value="1"/>
</dbReference>
<dbReference type="GO" id="GO:0008757">
    <property type="term" value="F:S-adenosylmethionine-dependent methyltransferase activity"/>
    <property type="evidence" value="ECO:0007669"/>
    <property type="project" value="InterPro"/>
</dbReference>
<dbReference type="Pfam" id="PF08241">
    <property type="entry name" value="Methyltransf_11"/>
    <property type="match status" value="1"/>
</dbReference>
<name>A0A7J2U344_9CREN</name>
<comment type="caution">
    <text evidence="2">The sequence shown here is derived from an EMBL/GenBank/DDBJ whole genome shotgun (WGS) entry which is preliminary data.</text>
</comment>
<proteinExistence type="predicted"/>
<organism evidence="2">
    <name type="scientific">Ignisphaera aggregans</name>
    <dbReference type="NCBI Taxonomy" id="334771"/>
    <lineage>
        <taxon>Archaea</taxon>
        <taxon>Thermoproteota</taxon>
        <taxon>Thermoprotei</taxon>
        <taxon>Desulfurococcales</taxon>
        <taxon>Desulfurococcaceae</taxon>
        <taxon>Ignisphaera</taxon>
    </lineage>
</organism>
<accession>A0A7J2U344</accession>
<dbReference type="InterPro" id="IPR029063">
    <property type="entry name" value="SAM-dependent_MTases_sf"/>
</dbReference>
<dbReference type="EMBL" id="DSEU01000030">
    <property type="protein sequence ID" value="HEM66805.1"/>
    <property type="molecule type" value="Genomic_DNA"/>
</dbReference>